<dbReference type="EMBL" id="BLXT01001295">
    <property type="protein sequence ID" value="GFN84306.1"/>
    <property type="molecule type" value="Genomic_DNA"/>
</dbReference>
<evidence type="ECO:0000313" key="1">
    <source>
        <dbReference type="EMBL" id="GFN84306.1"/>
    </source>
</evidence>
<sequence length="280" mass="30815">MVKIACVAWPHLGCHHSLPDTGLLLRPVFSLARRSVLSRCPKRRYGGLDHASFNVDNNFKGYSDGDDDDGKADDGNSLLYYHNGLTHLVINKAVVDGALTIGQQFTLPYSGVNTRMRVFTMNMILDDIVYVLIPVFEQNDSFCRRVSFLTQSFVKKLIAPSRCLRTLPPSPSPRVISMPQFSPIFSLGAREVSGKNIPASFQTDFLFPPANLLTRDASPESASAVVSRQDSNPAPTKRVAIRLSFAFVSIYEELRKNCGKEIGKTKASEINLGLGTTTAC</sequence>
<gene>
    <name evidence="1" type="ORF">PoB_001081200</name>
</gene>
<proteinExistence type="predicted"/>
<comment type="caution">
    <text evidence="1">The sequence shown here is derived from an EMBL/GenBank/DDBJ whole genome shotgun (WGS) entry which is preliminary data.</text>
</comment>
<organism evidence="1 2">
    <name type="scientific">Plakobranchus ocellatus</name>
    <dbReference type="NCBI Taxonomy" id="259542"/>
    <lineage>
        <taxon>Eukaryota</taxon>
        <taxon>Metazoa</taxon>
        <taxon>Spiralia</taxon>
        <taxon>Lophotrochozoa</taxon>
        <taxon>Mollusca</taxon>
        <taxon>Gastropoda</taxon>
        <taxon>Heterobranchia</taxon>
        <taxon>Euthyneura</taxon>
        <taxon>Panpulmonata</taxon>
        <taxon>Sacoglossa</taxon>
        <taxon>Placobranchoidea</taxon>
        <taxon>Plakobranchidae</taxon>
        <taxon>Plakobranchus</taxon>
    </lineage>
</organism>
<protein>
    <submittedName>
        <fullName evidence="1">Uncharacterized protein</fullName>
    </submittedName>
</protein>
<name>A0AAV3YQ94_9GAST</name>
<dbReference type="Proteomes" id="UP000735302">
    <property type="component" value="Unassembled WGS sequence"/>
</dbReference>
<dbReference type="AlphaFoldDB" id="A0AAV3YQ94"/>
<accession>A0AAV3YQ94</accession>
<keyword evidence="2" id="KW-1185">Reference proteome</keyword>
<reference evidence="1 2" key="1">
    <citation type="journal article" date="2021" name="Elife">
        <title>Chloroplast acquisition without the gene transfer in kleptoplastic sea slugs, Plakobranchus ocellatus.</title>
        <authorList>
            <person name="Maeda T."/>
            <person name="Takahashi S."/>
            <person name="Yoshida T."/>
            <person name="Shimamura S."/>
            <person name="Takaki Y."/>
            <person name="Nagai Y."/>
            <person name="Toyoda A."/>
            <person name="Suzuki Y."/>
            <person name="Arimoto A."/>
            <person name="Ishii H."/>
            <person name="Satoh N."/>
            <person name="Nishiyama T."/>
            <person name="Hasebe M."/>
            <person name="Maruyama T."/>
            <person name="Minagawa J."/>
            <person name="Obokata J."/>
            <person name="Shigenobu S."/>
        </authorList>
    </citation>
    <scope>NUCLEOTIDE SEQUENCE [LARGE SCALE GENOMIC DNA]</scope>
</reference>
<evidence type="ECO:0000313" key="2">
    <source>
        <dbReference type="Proteomes" id="UP000735302"/>
    </source>
</evidence>